<accession>A0A1G4XET5</accession>
<dbReference type="PANTHER" id="PTHR28055:SF1">
    <property type="entry name" value="ALTERED INHERITANCE OF MITOCHONDRIA PROTEIN 41, MITOCHONDRIAL"/>
    <property type="match status" value="1"/>
</dbReference>
<proteinExistence type="predicted"/>
<dbReference type="PANTHER" id="PTHR28055">
    <property type="entry name" value="ALTERED INHERITANCE OF MITOCHONDRIA PROTEIN 41, MITOCHONDRIAL"/>
    <property type="match status" value="1"/>
</dbReference>
<dbReference type="Gene3D" id="1.10.1510.10">
    <property type="entry name" value="Uncharacterised protein YqeY/AIM41 PF09424, N-terminal domain"/>
    <property type="match status" value="1"/>
</dbReference>
<keyword evidence="2" id="KW-1185">Reference proteome</keyword>
<dbReference type="AlphaFoldDB" id="A0A1G4XET5"/>
<reference evidence="2" key="1">
    <citation type="submission" date="2016-10" db="EMBL/GenBank/DDBJ databases">
        <authorList>
            <person name="Varghese N."/>
            <person name="Submissions S."/>
        </authorList>
    </citation>
    <scope>NUCLEOTIDE SEQUENCE [LARGE SCALE GENOMIC DNA]</scope>
    <source>
        <strain evidence="2">DSM 45722</strain>
    </source>
</reference>
<dbReference type="InterPro" id="IPR019004">
    <property type="entry name" value="YqeY/Aim41"/>
</dbReference>
<evidence type="ECO:0008006" key="3">
    <source>
        <dbReference type="Google" id="ProtNLM"/>
    </source>
</evidence>
<dbReference type="Proteomes" id="UP000198981">
    <property type="component" value="Unassembled WGS sequence"/>
</dbReference>
<dbReference type="Gene3D" id="1.10.10.410">
    <property type="match status" value="1"/>
</dbReference>
<dbReference type="InterPro" id="IPR042184">
    <property type="entry name" value="YqeY/Aim41_N"/>
</dbReference>
<dbReference type="GO" id="GO:0016884">
    <property type="term" value="F:carbon-nitrogen ligase activity, with glutamine as amido-N-donor"/>
    <property type="evidence" value="ECO:0007669"/>
    <property type="project" value="InterPro"/>
</dbReference>
<organism evidence="1 2">
    <name type="scientific">Klenkia marina</name>
    <dbReference type="NCBI Taxonomy" id="1960309"/>
    <lineage>
        <taxon>Bacteria</taxon>
        <taxon>Bacillati</taxon>
        <taxon>Actinomycetota</taxon>
        <taxon>Actinomycetes</taxon>
        <taxon>Geodermatophilales</taxon>
        <taxon>Geodermatophilaceae</taxon>
        <taxon>Klenkia</taxon>
    </lineage>
</organism>
<protein>
    <recommendedName>
        <fullName evidence="3">Glutamyl-tRNA amidotransferase</fullName>
    </recommendedName>
</protein>
<dbReference type="Pfam" id="PF09424">
    <property type="entry name" value="YqeY"/>
    <property type="match status" value="1"/>
</dbReference>
<gene>
    <name evidence="1" type="ORF">SAMN03159343_0765</name>
</gene>
<dbReference type="SUPFAM" id="SSF89095">
    <property type="entry name" value="GatB/YqeY motif"/>
    <property type="match status" value="1"/>
</dbReference>
<name>A0A1G4XET5_9ACTN</name>
<dbReference type="InterPro" id="IPR003789">
    <property type="entry name" value="Asn/Gln_tRNA_amidoTrase-B-like"/>
</dbReference>
<evidence type="ECO:0000313" key="2">
    <source>
        <dbReference type="Proteomes" id="UP000198981"/>
    </source>
</evidence>
<dbReference type="InterPro" id="IPR023168">
    <property type="entry name" value="GatB_Yqey_C_2"/>
</dbReference>
<sequence length="150" mass="15873">MSDLKQKLRDDLTTAMKARDELTTATLRMVLAAVTAEEVSGKEARELSDDEVQAVLRREAKKRREAAEAFAGAGRTEQAEREKAEGDVVAAYLPQQLSDADLTALVAEVVAATGASGMGDMGKVMGQANAKVAGRAEGGRVAAEVRRQLA</sequence>
<dbReference type="STRING" id="1960309.SAMN03159343_0765"/>
<dbReference type="OrthoDB" id="5244551at2"/>
<dbReference type="EMBL" id="FMUH01000001">
    <property type="protein sequence ID" value="SCX39740.1"/>
    <property type="molecule type" value="Genomic_DNA"/>
</dbReference>
<dbReference type="RefSeq" id="WP_092799748.1">
    <property type="nucleotide sequence ID" value="NZ_FMUH01000001.1"/>
</dbReference>
<evidence type="ECO:0000313" key="1">
    <source>
        <dbReference type="EMBL" id="SCX39740.1"/>
    </source>
</evidence>